<reference evidence="2" key="1">
    <citation type="journal article" date="2015" name="Nature">
        <title>Complex archaea that bridge the gap between prokaryotes and eukaryotes.</title>
        <authorList>
            <person name="Spang A."/>
            <person name="Saw J.H."/>
            <person name="Jorgensen S.L."/>
            <person name="Zaremba-Niedzwiedzka K."/>
            <person name="Martijn J."/>
            <person name="Lind A.E."/>
            <person name="van Eijk R."/>
            <person name="Schleper C."/>
            <person name="Guy L."/>
            <person name="Ettema T.J."/>
        </authorList>
    </citation>
    <scope>NUCLEOTIDE SEQUENCE</scope>
</reference>
<comment type="caution">
    <text evidence="2">The sequence shown here is derived from an EMBL/GenBank/DDBJ whole genome shotgun (WGS) entry which is preliminary data.</text>
</comment>
<sequence length="198" mass="21379">MNIVKLTKMTAVVMGLSLSSISAQAMDWVIDSSDSQLNFISIKKTNIAEVHSFKQLQGSYDAQGQFVLDIDLASVDTNVAIRDDRMKKELFDVSKYSTAILTASIDTDLVDAIAEGASTHLTIDAKLNLHGVTKPLTLDVIVTRLVGAKLSVVSAKPVIINADDFELASGVNKLMELASLPSISHVVPVSFYLTLKLK</sequence>
<dbReference type="PANTHER" id="PTHR34406">
    <property type="entry name" value="PROTEIN YCEI"/>
    <property type="match status" value="1"/>
</dbReference>
<proteinExistence type="predicted"/>
<dbReference type="InterPro" id="IPR007372">
    <property type="entry name" value="Lipid/polyisoprenoid-bd_YceI"/>
</dbReference>
<dbReference type="EMBL" id="LAZR01000726">
    <property type="protein sequence ID" value="KKN59438.1"/>
    <property type="molecule type" value="Genomic_DNA"/>
</dbReference>
<dbReference type="SMART" id="SM00867">
    <property type="entry name" value="YceI"/>
    <property type="match status" value="1"/>
</dbReference>
<feature type="domain" description="Lipid/polyisoprenoid-binding YceI-like" evidence="1">
    <location>
        <begin position="27"/>
        <end position="196"/>
    </location>
</feature>
<name>A0A0F9V0Q3_9ZZZZ</name>
<evidence type="ECO:0000259" key="1">
    <source>
        <dbReference type="SMART" id="SM00867"/>
    </source>
</evidence>
<gene>
    <name evidence="2" type="ORF">LCGC14_0542150</name>
</gene>
<dbReference type="Gene3D" id="2.40.128.110">
    <property type="entry name" value="Lipid/polyisoprenoid-binding, YceI-like"/>
    <property type="match status" value="1"/>
</dbReference>
<dbReference type="PIRSF" id="PIRSF029811">
    <property type="entry name" value="UCP029811"/>
    <property type="match status" value="1"/>
</dbReference>
<evidence type="ECO:0000313" key="2">
    <source>
        <dbReference type="EMBL" id="KKN59438.1"/>
    </source>
</evidence>
<dbReference type="SUPFAM" id="SSF101874">
    <property type="entry name" value="YceI-like"/>
    <property type="match status" value="1"/>
</dbReference>
<protein>
    <recommendedName>
        <fullName evidence="1">Lipid/polyisoprenoid-binding YceI-like domain-containing protein</fullName>
    </recommendedName>
</protein>
<organism evidence="2">
    <name type="scientific">marine sediment metagenome</name>
    <dbReference type="NCBI Taxonomy" id="412755"/>
    <lineage>
        <taxon>unclassified sequences</taxon>
        <taxon>metagenomes</taxon>
        <taxon>ecological metagenomes</taxon>
    </lineage>
</organism>
<dbReference type="InterPro" id="IPR027016">
    <property type="entry name" value="UCP029811"/>
</dbReference>
<accession>A0A0F9V0Q3</accession>
<dbReference type="Pfam" id="PF04264">
    <property type="entry name" value="YceI"/>
    <property type="match status" value="1"/>
</dbReference>
<dbReference type="AlphaFoldDB" id="A0A0F9V0Q3"/>
<dbReference type="PANTHER" id="PTHR34406:SF1">
    <property type="entry name" value="PROTEIN YCEI"/>
    <property type="match status" value="1"/>
</dbReference>
<dbReference type="InterPro" id="IPR036761">
    <property type="entry name" value="TTHA0802/YceI-like_sf"/>
</dbReference>